<evidence type="ECO:0000256" key="2">
    <source>
        <dbReference type="ARBA" id="ARBA00022768"/>
    </source>
</evidence>
<evidence type="ECO:0000313" key="8">
    <source>
        <dbReference type="Proteomes" id="UP000515154"/>
    </source>
</evidence>
<dbReference type="Proteomes" id="UP000515154">
    <property type="component" value="Linkage group LG3"/>
</dbReference>
<dbReference type="GO" id="GO:0005853">
    <property type="term" value="C:eukaryotic translation elongation factor 1 complex"/>
    <property type="evidence" value="ECO:0007669"/>
    <property type="project" value="InterPro"/>
</dbReference>
<evidence type="ECO:0000259" key="7">
    <source>
        <dbReference type="SMART" id="SM00888"/>
    </source>
</evidence>
<dbReference type="PANTHER" id="PTHR11595:SF26">
    <property type="entry name" value="ELONGATION FACTOR 1-DELTA"/>
    <property type="match status" value="1"/>
</dbReference>
<feature type="compositionally biased region" description="Acidic residues" evidence="6">
    <location>
        <begin position="140"/>
        <end position="159"/>
    </location>
</feature>
<dbReference type="GO" id="GO:0003746">
    <property type="term" value="F:translation elongation factor activity"/>
    <property type="evidence" value="ECO:0007669"/>
    <property type="project" value="UniProtKB-KW"/>
</dbReference>
<dbReference type="GO" id="GO:0005085">
    <property type="term" value="F:guanyl-nucleotide exchange factor activity"/>
    <property type="evidence" value="ECO:0007669"/>
    <property type="project" value="TreeGrafter"/>
</dbReference>
<dbReference type="FunFam" id="3.30.70.60:FF:000001">
    <property type="entry name" value="Elongation factor 1-beta 1 like"/>
    <property type="match status" value="1"/>
</dbReference>
<dbReference type="InterPro" id="IPR049720">
    <property type="entry name" value="EF1B_bsu/dsu"/>
</dbReference>
<dbReference type="PROSITE" id="PS00825">
    <property type="entry name" value="EF1BD_2"/>
    <property type="match status" value="1"/>
</dbReference>
<dbReference type="PANTHER" id="PTHR11595">
    <property type="entry name" value="EF-HAND AND COILED-COIL DOMAIN-CONTAINING FAMILY MEMBER"/>
    <property type="match status" value="1"/>
</dbReference>
<dbReference type="InterPro" id="IPR014038">
    <property type="entry name" value="EF1B_bsu/dsu_GNE"/>
</dbReference>
<dbReference type="InterPro" id="IPR014717">
    <property type="entry name" value="Transl_elong_EF1B/ribsomal_bS6"/>
</dbReference>
<dbReference type="KEGG" id="osn:115209372"/>
<evidence type="ECO:0000313" key="9">
    <source>
        <dbReference type="RefSeq" id="XP_029633609.1"/>
    </source>
</evidence>
<feature type="region of interest" description="Disordered" evidence="6">
    <location>
        <begin position="133"/>
        <end position="161"/>
    </location>
</feature>
<dbReference type="RefSeq" id="XP_029633609.1">
    <property type="nucleotide sequence ID" value="XM_029777749.2"/>
</dbReference>
<dbReference type="GO" id="GO:0005829">
    <property type="term" value="C:cytosol"/>
    <property type="evidence" value="ECO:0007669"/>
    <property type="project" value="TreeGrafter"/>
</dbReference>
<sequence>MCSVTAGSVWLQQPRYEAAEADFQCYLNKSRSPTTQDNTSCSALVTDIQQIRQQIQTAMNNTLLREKGEENAGAQTVGLEQRVSLLEKENRELKKAVEELRKVTSALNLQLRSGAKANVEVDKNSNNIVTKMDVEGTEHSEEEEDDDIDLFNSDEEEDEAKVREREERIKAYQLKKSKKPALIAKSSVTLDVKPWDDETDMKKVEECVRTIEMDGLLWGASKLSPLAYGIMKLTILCVVEDEKVSVDDLQEKICEFEDYVQSVDIAAFNKI</sequence>
<evidence type="ECO:0000256" key="4">
    <source>
        <dbReference type="RuleBase" id="RU003791"/>
    </source>
</evidence>
<name>A0A6P7S5T3_9MOLL</name>
<dbReference type="SUPFAM" id="SSF54984">
    <property type="entry name" value="eEF-1beta-like"/>
    <property type="match status" value="1"/>
</dbReference>
<dbReference type="InterPro" id="IPR001326">
    <property type="entry name" value="Transl_elong_EF1B_B/D_CS"/>
</dbReference>
<gene>
    <name evidence="9" type="primary">LOC115209372</name>
</gene>
<accession>A0A6P7S5T3</accession>
<keyword evidence="3 4" id="KW-0648">Protein biosynthesis</keyword>
<keyword evidence="2 4" id="KW-0251">Elongation factor</keyword>
<evidence type="ECO:0000256" key="3">
    <source>
        <dbReference type="ARBA" id="ARBA00022917"/>
    </source>
</evidence>
<dbReference type="AlphaFoldDB" id="A0A6P7S5T3"/>
<feature type="domain" description="Translation elongation factor EF1B beta/delta subunit guanine nucleotide exchange" evidence="7">
    <location>
        <begin position="185"/>
        <end position="271"/>
    </location>
</feature>
<dbReference type="CDD" id="cd00292">
    <property type="entry name" value="EF1B"/>
    <property type="match status" value="1"/>
</dbReference>
<feature type="coiled-coil region" evidence="5">
    <location>
        <begin position="76"/>
        <end position="110"/>
    </location>
</feature>
<organism evidence="8 9">
    <name type="scientific">Octopus sinensis</name>
    <name type="common">East Asian common octopus</name>
    <dbReference type="NCBI Taxonomy" id="2607531"/>
    <lineage>
        <taxon>Eukaryota</taxon>
        <taxon>Metazoa</taxon>
        <taxon>Spiralia</taxon>
        <taxon>Lophotrochozoa</taxon>
        <taxon>Mollusca</taxon>
        <taxon>Cephalopoda</taxon>
        <taxon>Coleoidea</taxon>
        <taxon>Octopodiformes</taxon>
        <taxon>Octopoda</taxon>
        <taxon>Incirrata</taxon>
        <taxon>Octopodidae</taxon>
        <taxon>Octopus</taxon>
    </lineage>
</organism>
<dbReference type="Pfam" id="PF10587">
    <property type="entry name" value="EF-1_beta_acid"/>
    <property type="match status" value="1"/>
</dbReference>
<protein>
    <submittedName>
        <fullName evidence="9">Elongation factor 1-delta</fullName>
    </submittedName>
</protein>
<evidence type="ECO:0000256" key="5">
    <source>
        <dbReference type="SAM" id="Coils"/>
    </source>
</evidence>
<keyword evidence="5" id="KW-0175">Coiled coil</keyword>
<comment type="similarity">
    <text evidence="1 4">Belongs to the EF-1-beta/EF-1-delta family.</text>
</comment>
<proteinExistence type="inferred from homology"/>
<reference evidence="9" key="1">
    <citation type="submission" date="2025-08" db="UniProtKB">
        <authorList>
            <consortium name="RefSeq"/>
        </authorList>
    </citation>
    <scope>IDENTIFICATION</scope>
</reference>
<dbReference type="Gene3D" id="3.30.70.60">
    <property type="match status" value="1"/>
</dbReference>
<evidence type="ECO:0000256" key="1">
    <source>
        <dbReference type="ARBA" id="ARBA00007411"/>
    </source>
</evidence>
<dbReference type="InterPro" id="IPR036219">
    <property type="entry name" value="eEF-1beta-like_sf"/>
</dbReference>
<keyword evidence="8" id="KW-1185">Reference proteome</keyword>
<evidence type="ECO:0000256" key="6">
    <source>
        <dbReference type="SAM" id="MobiDB-lite"/>
    </source>
</evidence>
<dbReference type="InterPro" id="IPR018940">
    <property type="entry name" value="EF-1_beta_acid_region_euk"/>
</dbReference>
<dbReference type="SMART" id="SM00888">
    <property type="entry name" value="EF1_GNE"/>
    <property type="match status" value="1"/>
</dbReference>
<dbReference type="Pfam" id="PF00736">
    <property type="entry name" value="EF1_GNE"/>
    <property type="match status" value="1"/>
</dbReference>